<dbReference type="Proteomes" id="UP000053058">
    <property type="component" value="Unassembled WGS sequence"/>
</dbReference>
<gene>
    <name evidence="2" type="ORF">KF282_1219</name>
</gene>
<organism evidence="2 3">
    <name type="scientific">Lactococcus lactis subsp. lactis</name>
    <name type="common">Streptococcus lactis</name>
    <dbReference type="NCBI Taxonomy" id="1360"/>
    <lineage>
        <taxon>Bacteria</taxon>
        <taxon>Bacillati</taxon>
        <taxon>Bacillota</taxon>
        <taxon>Bacilli</taxon>
        <taxon>Lactobacillales</taxon>
        <taxon>Streptococcaceae</taxon>
        <taxon>Lactococcus</taxon>
    </lineage>
</organism>
<keyword evidence="1" id="KW-0472">Membrane</keyword>
<dbReference type="RefSeq" id="WP_058219513.1">
    <property type="nucleotide sequence ID" value="NZ_LKLN01000031.1"/>
</dbReference>
<evidence type="ECO:0000313" key="3">
    <source>
        <dbReference type="Proteomes" id="UP000053058"/>
    </source>
</evidence>
<accession>A0A0V8CYC2</accession>
<feature type="transmembrane region" description="Helical" evidence="1">
    <location>
        <begin position="121"/>
        <end position="141"/>
    </location>
</feature>
<dbReference type="AlphaFoldDB" id="A0A0V8CYC2"/>
<evidence type="ECO:0000313" key="2">
    <source>
        <dbReference type="EMBL" id="KSU06320.1"/>
    </source>
</evidence>
<feature type="transmembrane region" description="Helical" evidence="1">
    <location>
        <begin position="75"/>
        <end position="101"/>
    </location>
</feature>
<dbReference type="PATRIC" id="fig|1360.105.peg.2162"/>
<keyword evidence="1" id="KW-0812">Transmembrane</keyword>
<name>A0A0V8CYC2_LACLL</name>
<dbReference type="EMBL" id="LKLN01000031">
    <property type="protein sequence ID" value="KSU06320.1"/>
    <property type="molecule type" value="Genomic_DNA"/>
</dbReference>
<protein>
    <submittedName>
        <fullName evidence="2">Uncharacterized protein</fullName>
    </submittedName>
</protein>
<comment type="caution">
    <text evidence="2">The sequence shown here is derived from an EMBL/GenBank/DDBJ whole genome shotgun (WGS) entry which is preliminary data.</text>
</comment>
<keyword evidence="1" id="KW-1133">Transmembrane helix</keyword>
<sequence>MTEQNKLIKCTFDKSNRKEILGQLTNRARSSKNGVLYESLINEVRSSYTNIEIDYLLKSYEIKNKHYTDESIARFATLLMGIGAFIISILSVFISILSVIISSKNKIPDINNVLMNTKTALVWTIVIIITGCILIIVSRAFSSIGSKLNTAIFLLRQAKKLDGPQKNEQTDKVDDQ</sequence>
<reference evidence="3" key="1">
    <citation type="submission" date="2015-10" db="EMBL/GenBank/DDBJ databases">
        <title>Draft Genome Sequences of 11 Lactococcus lactis subspecies cremoris strains.</title>
        <authorList>
            <person name="Wels M."/>
            <person name="Backus L."/>
            <person name="Boekhorst J."/>
            <person name="Dijkstra A."/>
            <person name="Beerthuizen M."/>
            <person name="Kelly W."/>
            <person name="Siezen R."/>
            <person name="Bachmann H."/>
            <person name="Van Hijum S."/>
        </authorList>
    </citation>
    <scope>NUCLEOTIDE SEQUENCE [LARGE SCALE GENOMIC DNA]</scope>
    <source>
        <strain evidence="3">KF282</strain>
    </source>
</reference>
<evidence type="ECO:0000256" key="1">
    <source>
        <dbReference type="SAM" id="Phobius"/>
    </source>
</evidence>
<proteinExistence type="predicted"/>